<dbReference type="Proteomes" id="UP000275267">
    <property type="component" value="Unassembled WGS sequence"/>
</dbReference>
<dbReference type="STRING" id="4540.A0A3L6RHX2"/>
<dbReference type="EMBL" id="PQIB02000008">
    <property type="protein sequence ID" value="RLN04137.1"/>
    <property type="molecule type" value="Genomic_DNA"/>
</dbReference>
<organism evidence="1 2">
    <name type="scientific">Panicum miliaceum</name>
    <name type="common">Proso millet</name>
    <name type="synonym">Broomcorn millet</name>
    <dbReference type="NCBI Taxonomy" id="4540"/>
    <lineage>
        <taxon>Eukaryota</taxon>
        <taxon>Viridiplantae</taxon>
        <taxon>Streptophyta</taxon>
        <taxon>Embryophyta</taxon>
        <taxon>Tracheophyta</taxon>
        <taxon>Spermatophyta</taxon>
        <taxon>Magnoliopsida</taxon>
        <taxon>Liliopsida</taxon>
        <taxon>Poales</taxon>
        <taxon>Poaceae</taxon>
        <taxon>PACMAD clade</taxon>
        <taxon>Panicoideae</taxon>
        <taxon>Panicodae</taxon>
        <taxon>Paniceae</taxon>
        <taxon>Panicinae</taxon>
        <taxon>Panicum</taxon>
        <taxon>Panicum sect. Panicum</taxon>
    </lineage>
</organism>
<proteinExistence type="predicted"/>
<dbReference type="InterPro" id="IPR019794">
    <property type="entry name" value="Peroxidases_AS"/>
</dbReference>
<dbReference type="PROSITE" id="PS00436">
    <property type="entry name" value="PEROXIDASE_2"/>
    <property type="match status" value="1"/>
</dbReference>
<sequence length="157" mass="16426">MASSLGTEADQEHNGSGYTIAATAHAVDKDSWQQGGRASCDLLQLRLCAYLLQPHAGPLGLGAPPACLSSPPRRGMPNWLLAGLHVIDGQRFIRYRDLMHGLCLRSKGRAAGDGAGSGTGASSSPSPVSTVLGVATTAAAVRLIFHNARVYHFFADM</sequence>
<keyword evidence="2" id="KW-1185">Reference proteome</keyword>
<dbReference type="AlphaFoldDB" id="A0A3L6RHX2"/>
<dbReference type="GO" id="GO:0004601">
    <property type="term" value="F:peroxidase activity"/>
    <property type="evidence" value="ECO:0007669"/>
    <property type="project" value="InterPro"/>
</dbReference>
<evidence type="ECO:0000313" key="1">
    <source>
        <dbReference type="EMBL" id="RLN04137.1"/>
    </source>
</evidence>
<comment type="caution">
    <text evidence="1">The sequence shown here is derived from an EMBL/GenBank/DDBJ whole genome shotgun (WGS) entry which is preliminary data.</text>
</comment>
<reference evidence="2" key="1">
    <citation type="journal article" date="2019" name="Nat. Commun.">
        <title>The genome of broomcorn millet.</title>
        <authorList>
            <person name="Zou C."/>
            <person name="Miki D."/>
            <person name="Li D."/>
            <person name="Tang Q."/>
            <person name="Xiao L."/>
            <person name="Rajput S."/>
            <person name="Deng P."/>
            <person name="Jia W."/>
            <person name="Huang R."/>
            <person name="Zhang M."/>
            <person name="Sun Y."/>
            <person name="Hu J."/>
            <person name="Fu X."/>
            <person name="Schnable P.S."/>
            <person name="Li F."/>
            <person name="Zhang H."/>
            <person name="Feng B."/>
            <person name="Zhu X."/>
            <person name="Liu R."/>
            <person name="Schnable J.C."/>
            <person name="Zhu J.-K."/>
            <person name="Zhang H."/>
        </authorList>
    </citation>
    <scope>NUCLEOTIDE SEQUENCE [LARGE SCALE GENOMIC DNA]</scope>
</reference>
<protein>
    <submittedName>
        <fullName evidence="1">Uncharacterized protein</fullName>
    </submittedName>
</protein>
<name>A0A3L6RHX2_PANMI</name>
<accession>A0A3L6RHX2</accession>
<evidence type="ECO:0000313" key="2">
    <source>
        <dbReference type="Proteomes" id="UP000275267"/>
    </source>
</evidence>
<gene>
    <name evidence="1" type="ORF">C2845_PM13G16710</name>
</gene>